<accession>W5KF31</accession>
<evidence type="ECO:0000256" key="6">
    <source>
        <dbReference type="ARBA" id="ARBA00023065"/>
    </source>
</evidence>
<reference evidence="12" key="2">
    <citation type="journal article" date="2014" name="Nat. Commun.">
        <title>The cavefish genome reveals candidate genes for eye loss.</title>
        <authorList>
            <person name="McGaugh S.E."/>
            <person name="Gross J.B."/>
            <person name="Aken B."/>
            <person name="Blin M."/>
            <person name="Borowsky R."/>
            <person name="Chalopin D."/>
            <person name="Hinaux H."/>
            <person name="Jeffery W.R."/>
            <person name="Keene A."/>
            <person name="Ma L."/>
            <person name="Minx P."/>
            <person name="Murphy D."/>
            <person name="O'Quin K.E."/>
            <person name="Retaux S."/>
            <person name="Rohner N."/>
            <person name="Searle S.M."/>
            <person name="Stahl B.A."/>
            <person name="Tabin C."/>
            <person name="Volff J.N."/>
            <person name="Yoshizawa M."/>
            <person name="Warren W.C."/>
        </authorList>
    </citation>
    <scope>NUCLEOTIDE SEQUENCE [LARGE SCALE GENOMIC DNA]</scope>
    <source>
        <strain evidence="12">female</strain>
    </source>
</reference>
<feature type="domain" description="Potassium channel" evidence="10">
    <location>
        <begin position="95"/>
        <end position="151"/>
    </location>
</feature>
<feature type="transmembrane region" description="Helical" evidence="9">
    <location>
        <begin position="99"/>
        <end position="117"/>
    </location>
</feature>
<dbReference type="PANTHER" id="PTHR11003:SF59">
    <property type="entry name" value="POTASSIUM CHANNEL SUBFAMILY K MEMBER 1"/>
    <property type="match status" value="1"/>
</dbReference>
<evidence type="ECO:0000256" key="8">
    <source>
        <dbReference type="ARBA" id="ARBA00023303"/>
    </source>
</evidence>
<keyword evidence="2" id="KW-0813">Transport</keyword>
<dbReference type="PANTHER" id="PTHR11003">
    <property type="entry name" value="POTASSIUM CHANNEL, SUBFAMILY K"/>
    <property type="match status" value="1"/>
</dbReference>
<proteinExistence type="predicted"/>
<evidence type="ECO:0000256" key="9">
    <source>
        <dbReference type="SAM" id="Phobius"/>
    </source>
</evidence>
<reference evidence="11" key="3">
    <citation type="submission" date="2025-08" db="UniProtKB">
        <authorList>
            <consortium name="Ensembl"/>
        </authorList>
    </citation>
    <scope>IDENTIFICATION</scope>
</reference>
<dbReference type="Ensembl" id="ENSAMXT00000006192.2">
    <property type="protein sequence ID" value="ENSAMXP00000006192.2"/>
    <property type="gene ID" value="ENSAMXG00000006042.2"/>
</dbReference>
<feature type="transmembrane region" description="Helical" evidence="9">
    <location>
        <begin position="206"/>
        <end position="228"/>
    </location>
</feature>
<name>W5KF31_ASTMX</name>
<dbReference type="GO" id="GO:0015271">
    <property type="term" value="F:outward rectifier potassium channel activity"/>
    <property type="evidence" value="ECO:0007669"/>
    <property type="project" value="TreeGrafter"/>
</dbReference>
<feature type="transmembrane region" description="Helical" evidence="9">
    <location>
        <begin position="12"/>
        <end position="38"/>
    </location>
</feature>
<keyword evidence="4" id="KW-0630">Potassium</keyword>
<keyword evidence="6" id="KW-0406">Ion transport</keyword>
<evidence type="ECO:0000256" key="1">
    <source>
        <dbReference type="ARBA" id="ARBA00004141"/>
    </source>
</evidence>
<keyword evidence="7 9" id="KW-0472">Membrane</keyword>
<evidence type="ECO:0000256" key="3">
    <source>
        <dbReference type="ARBA" id="ARBA00022692"/>
    </source>
</evidence>
<reference evidence="12" key="1">
    <citation type="submission" date="2013-03" db="EMBL/GenBank/DDBJ databases">
        <authorList>
            <person name="Jeffery W."/>
            <person name="Warren W."/>
            <person name="Wilson R.K."/>
        </authorList>
    </citation>
    <scope>NUCLEOTIDE SEQUENCE</scope>
    <source>
        <strain evidence="12">female</strain>
    </source>
</reference>
<dbReference type="GO" id="GO:0022841">
    <property type="term" value="F:potassium ion leak channel activity"/>
    <property type="evidence" value="ECO:0007669"/>
    <property type="project" value="TreeGrafter"/>
</dbReference>
<keyword evidence="3 9" id="KW-0812">Transmembrane</keyword>
<dbReference type="InterPro" id="IPR003280">
    <property type="entry name" value="2pore_dom_K_chnl"/>
</dbReference>
<sequence length="279" mass="31369">MARSVDSVLGFCRCYAFPVLVFSYVLFILAGGAVFMVLEQPEEDLLVSEVLGLRAGFLQDHPCVEESSLDELVRTVLSAGRRGVSEEEEDQDQEYNFDFTSSLFFVTTFLTTTGYGTTIPLSDEGRVFCMLYCLVGIPLTLLLLSCLTHALLPRVTHAPIRHLQLYWVCPTTEQRCCTVGCWQCAQRRCSSCCRLLPSPCWSETGVFWSLCTTASSLSALSGWGIICLGEHRVRQCGRGWSLPLPVTWCWGLLFCWWWRRVSGSCSRYRIWCVSSSGLV</sequence>
<evidence type="ECO:0000313" key="12">
    <source>
        <dbReference type="Proteomes" id="UP000018467"/>
    </source>
</evidence>
<protein>
    <submittedName>
        <fullName evidence="11">Potassium channel, subfamily K, member 7</fullName>
    </submittedName>
</protein>
<keyword evidence="12" id="KW-1185">Reference proteome</keyword>
<dbReference type="eggNOG" id="KOG1418">
    <property type="taxonomic scope" value="Eukaryota"/>
</dbReference>
<evidence type="ECO:0000256" key="7">
    <source>
        <dbReference type="ARBA" id="ARBA00023136"/>
    </source>
</evidence>
<evidence type="ECO:0000313" key="11">
    <source>
        <dbReference type="Ensembl" id="ENSAMXP00000006192.2"/>
    </source>
</evidence>
<evidence type="ECO:0000256" key="2">
    <source>
        <dbReference type="ARBA" id="ARBA00022448"/>
    </source>
</evidence>
<keyword evidence="5 9" id="KW-1133">Transmembrane helix</keyword>
<dbReference type="SUPFAM" id="SSF81324">
    <property type="entry name" value="Voltage-gated potassium channels"/>
    <property type="match status" value="1"/>
</dbReference>
<dbReference type="GeneTree" id="ENSGT00940000155293"/>
<dbReference type="GO" id="GO:0005886">
    <property type="term" value="C:plasma membrane"/>
    <property type="evidence" value="ECO:0007669"/>
    <property type="project" value="TreeGrafter"/>
</dbReference>
<reference evidence="11" key="4">
    <citation type="submission" date="2025-09" db="UniProtKB">
        <authorList>
            <consortium name="Ensembl"/>
        </authorList>
    </citation>
    <scope>IDENTIFICATION</scope>
</reference>
<dbReference type="HOGENOM" id="CLU_022504_6_0_1"/>
<evidence type="ECO:0000256" key="4">
    <source>
        <dbReference type="ARBA" id="ARBA00022958"/>
    </source>
</evidence>
<dbReference type="Pfam" id="PF07885">
    <property type="entry name" value="Ion_trans_2"/>
    <property type="match status" value="1"/>
</dbReference>
<evidence type="ECO:0000259" key="10">
    <source>
        <dbReference type="Pfam" id="PF07885"/>
    </source>
</evidence>
<dbReference type="Proteomes" id="UP000018467">
    <property type="component" value="Unassembled WGS sequence"/>
</dbReference>
<organism evidence="11 12">
    <name type="scientific">Astyanax mexicanus</name>
    <name type="common">Blind cave fish</name>
    <name type="synonym">Astyanax fasciatus mexicanus</name>
    <dbReference type="NCBI Taxonomy" id="7994"/>
    <lineage>
        <taxon>Eukaryota</taxon>
        <taxon>Metazoa</taxon>
        <taxon>Chordata</taxon>
        <taxon>Craniata</taxon>
        <taxon>Vertebrata</taxon>
        <taxon>Euteleostomi</taxon>
        <taxon>Actinopterygii</taxon>
        <taxon>Neopterygii</taxon>
        <taxon>Teleostei</taxon>
        <taxon>Ostariophysi</taxon>
        <taxon>Characiformes</taxon>
        <taxon>Characoidei</taxon>
        <taxon>Acestrorhamphidae</taxon>
        <taxon>Acestrorhamphinae</taxon>
        <taxon>Astyanax</taxon>
    </lineage>
</organism>
<dbReference type="Bgee" id="ENSAMXG00000006042">
    <property type="expression patterns" value="Expressed in testis and 3 other cell types or tissues"/>
</dbReference>
<dbReference type="AlphaFoldDB" id="W5KF31"/>
<comment type="subcellular location">
    <subcellularLocation>
        <location evidence="1">Membrane</location>
        <topology evidence="1">Multi-pass membrane protein</topology>
    </subcellularLocation>
</comment>
<dbReference type="GO" id="GO:0030322">
    <property type="term" value="P:stabilization of membrane potential"/>
    <property type="evidence" value="ECO:0007669"/>
    <property type="project" value="TreeGrafter"/>
</dbReference>
<feature type="transmembrane region" description="Helical" evidence="9">
    <location>
        <begin position="129"/>
        <end position="152"/>
    </location>
</feature>
<dbReference type="InterPro" id="IPR013099">
    <property type="entry name" value="K_chnl_dom"/>
</dbReference>
<keyword evidence="8" id="KW-0407">Ion channel</keyword>
<dbReference type="Gene3D" id="1.10.287.70">
    <property type="match status" value="1"/>
</dbReference>
<evidence type="ECO:0000256" key="5">
    <source>
        <dbReference type="ARBA" id="ARBA00022989"/>
    </source>
</evidence>